<keyword evidence="5" id="KW-1185">Reference proteome</keyword>
<feature type="transmembrane region" description="Helical" evidence="2">
    <location>
        <begin position="160"/>
        <end position="183"/>
    </location>
</feature>
<evidence type="ECO:0000259" key="3">
    <source>
        <dbReference type="Pfam" id="PF10110"/>
    </source>
</evidence>
<dbReference type="EMBL" id="RJMB01000033">
    <property type="protein sequence ID" value="RNL81555.1"/>
    <property type="molecule type" value="Genomic_DNA"/>
</dbReference>
<accession>A0A3N0E138</accession>
<feature type="transmembrane region" description="Helical" evidence="2">
    <location>
        <begin position="214"/>
        <end position="235"/>
    </location>
</feature>
<organism evidence="4 5">
    <name type="scientific">Halostreptopolyspora alba</name>
    <dbReference type="NCBI Taxonomy" id="2487137"/>
    <lineage>
        <taxon>Bacteria</taxon>
        <taxon>Bacillati</taxon>
        <taxon>Actinomycetota</taxon>
        <taxon>Actinomycetes</taxon>
        <taxon>Streptosporangiales</taxon>
        <taxon>Nocardiopsidaceae</taxon>
        <taxon>Halostreptopolyspora</taxon>
    </lineage>
</organism>
<feature type="transmembrane region" description="Helical" evidence="2">
    <location>
        <begin position="84"/>
        <end position="106"/>
    </location>
</feature>
<dbReference type="Proteomes" id="UP000269198">
    <property type="component" value="Unassembled WGS sequence"/>
</dbReference>
<dbReference type="OrthoDB" id="121140at2"/>
<evidence type="ECO:0000256" key="1">
    <source>
        <dbReference type="SAM" id="MobiDB-lite"/>
    </source>
</evidence>
<keyword evidence="2" id="KW-0472">Membrane</keyword>
<evidence type="ECO:0000313" key="5">
    <source>
        <dbReference type="Proteomes" id="UP000269198"/>
    </source>
</evidence>
<dbReference type="InterPro" id="IPR018476">
    <property type="entry name" value="GlyceroP-diester-Pdiesterase_M"/>
</dbReference>
<evidence type="ECO:0000256" key="2">
    <source>
        <dbReference type="SAM" id="Phobius"/>
    </source>
</evidence>
<sequence length="340" mass="35982">MRPLNMSEILNGAFSYIRHNAKAVLGLTFIVIGIASVVTSVGMGGYMGDYGSWVGRLLNDPSAADPDTLPFAPWTLATMYGGLLFSYVGQIVLTGLLAAVVGLAVLGRKLTMKEAVREVRGRMGAVFGVAGLLFLLGLGYTALLAGVLALAFAVGYFLSAFLGVTVAVLGIAVTIVVGAWIWVRTSLAMPVTVLERIGPARSLARSWRLTQRSWWRVFGLLLLGTIIAAVVANLVTTPFSLVGMFVPALSPGAFWVYVVSTASSYLATVLSSALSAPFVIGVTTLIYIDLRMRREGLDLRMQTATRSGEALGADVYLPDTGGDPAHPDARYGDRTLGTSV</sequence>
<dbReference type="AlphaFoldDB" id="A0A3N0E138"/>
<feature type="region of interest" description="Disordered" evidence="1">
    <location>
        <begin position="316"/>
        <end position="340"/>
    </location>
</feature>
<evidence type="ECO:0000313" key="4">
    <source>
        <dbReference type="EMBL" id="RNL81555.1"/>
    </source>
</evidence>
<feature type="transmembrane region" description="Helical" evidence="2">
    <location>
        <begin position="255"/>
        <end position="288"/>
    </location>
</feature>
<keyword evidence="2" id="KW-0812">Transmembrane</keyword>
<dbReference type="Pfam" id="PF10110">
    <property type="entry name" value="GPDPase_memb"/>
    <property type="match status" value="1"/>
</dbReference>
<comment type="caution">
    <text evidence="4">The sequence shown here is derived from an EMBL/GenBank/DDBJ whole genome shotgun (WGS) entry which is preliminary data.</text>
</comment>
<proteinExistence type="predicted"/>
<name>A0A3N0E138_9ACTN</name>
<feature type="domain" description="Glycerophosphoryl diester phosphodiesterase membrane" evidence="3">
    <location>
        <begin position="164"/>
        <end position="295"/>
    </location>
</feature>
<keyword evidence="2" id="KW-1133">Transmembrane helix</keyword>
<feature type="transmembrane region" description="Helical" evidence="2">
    <location>
        <begin position="126"/>
        <end position="154"/>
    </location>
</feature>
<gene>
    <name evidence="4" type="ORF">EFW17_22105</name>
</gene>
<reference evidence="4 5" key="1">
    <citation type="submission" date="2018-11" db="EMBL/GenBank/DDBJ databases">
        <title>The genome draft of YIM 96095.</title>
        <authorList>
            <person name="Tang S.-K."/>
            <person name="Chunyu W.-X."/>
            <person name="Feng Y.-Z."/>
        </authorList>
    </citation>
    <scope>NUCLEOTIDE SEQUENCE [LARGE SCALE GENOMIC DNA]</scope>
    <source>
        <strain evidence="4 5">YIM 96095</strain>
    </source>
</reference>
<protein>
    <recommendedName>
        <fullName evidence="3">Glycerophosphoryl diester phosphodiesterase membrane domain-containing protein</fullName>
    </recommendedName>
</protein>
<feature type="transmembrane region" description="Helical" evidence="2">
    <location>
        <begin position="21"/>
        <end position="47"/>
    </location>
</feature>